<keyword evidence="3" id="KW-0012">Acyltransferase</keyword>
<feature type="domain" description="Phosphate acetyl/butaryl transferase" evidence="4">
    <location>
        <begin position="26"/>
        <end position="331"/>
    </location>
</feature>
<gene>
    <name evidence="5" type="ORF">B5M45_23990</name>
</gene>
<dbReference type="InterPro" id="IPR002505">
    <property type="entry name" value="PTA_PTB"/>
</dbReference>
<dbReference type="AlphaFoldDB" id="A0A1X0XT49"/>
<dbReference type="STRING" id="1784.VC42_22075"/>
<dbReference type="SUPFAM" id="SSF53659">
    <property type="entry name" value="Isocitrate/Isopropylmalate dehydrogenase-like"/>
    <property type="match status" value="1"/>
</dbReference>
<dbReference type="Gene3D" id="3.40.50.10750">
    <property type="entry name" value="Isocitrate/Isopropylmalate dehydrogenase-like"/>
    <property type="match status" value="1"/>
</dbReference>
<evidence type="ECO:0000256" key="2">
    <source>
        <dbReference type="ARBA" id="ARBA00022679"/>
    </source>
</evidence>
<dbReference type="Proteomes" id="UP000193040">
    <property type="component" value="Unassembled WGS sequence"/>
</dbReference>
<evidence type="ECO:0000256" key="1">
    <source>
        <dbReference type="ARBA" id="ARBA00005656"/>
    </source>
</evidence>
<dbReference type="PANTHER" id="PTHR43356">
    <property type="entry name" value="PHOSPHATE ACETYLTRANSFERASE"/>
    <property type="match status" value="1"/>
</dbReference>
<dbReference type="InterPro" id="IPR012147">
    <property type="entry name" value="P_Ac_Bu_trans"/>
</dbReference>
<dbReference type="InterPro" id="IPR050500">
    <property type="entry name" value="Phos_Acetyltrans/Butyryltrans"/>
</dbReference>
<evidence type="ECO:0000313" key="5">
    <source>
        <dbReference type="EMBL" id="ORJ56030.1"/>
    </source>
</evidence>
<comment type="caution">
    <text evidence="5">The sequence shown here is derived from an EMBL/GenBank/DDBJ whole genome shotgun (WGS) entry which is preliminary data.</text>
</comment>
<sequence length="346" mass="35429">MTAVGTGAGLGALQALRASWRSVLAGRNVRVALADGEDPRVIAAAARLSESGAVAPYLVGRRTVIQDVAVHSGIRPPRGSAIVDLACPTEAERLAGALRDALSPRSTEAEIVALQADPLYAATALLRMGSVDACVAGASRPTAEVLRAGLRVIGMASGTHTLSSCFLMALPSQQLIGYGDCAVIPMPDDQQLAEIGVATATTYRSLTGVPPVVAMLSFSTMGSAAHTEVDKVRRAAQIARRLCPELPIEGELQFDAAFVADIGASKAPGSLVAGRANVMIFPNLDAGNIAYKITQRIGGAAALGPILQGFAKPVNDLSRGCSVDDIEFVALASAVQAVTAAAPSPK</sequence>
<dbReference type="GO" id="GO:0016746">
    <property type="term" value="F:acyltransferase activity"/>
    <property type="evidence" value="ECO:0007669"/>
    <property type="project" value="UniProtKB-KW"/>
</dbReference>
<dbReference type="PANTHER" id="PTHR43356:SF1">
    <property type="entry name" value="PHOSPHATE ACETYLTRANSFERASE EUTD"/>
    <property type="match status" value="1"/>
</dbReference>
<proteinExistence type="inferred from homology"/>
<dbReference type="InterPro" id="IPR042112">
    <property type="entry name" value="P_AcTrfase_dom2"/>
</dbReference>
<dbReference type="NCBIfam" id="NF007233">
    <property type="entry name" value="PRK09653.1"/>
    <property type="match status" value="1"/>
</dbReference>
<keyword evidence="2 5" id="KW-0808">Transferase</keyword>
<evidence type="ECO:0000259" key="4">
    <source>
        <dbReference type="Pfam" id="PF01515"/>
    </source>
</evidence>
<dbReference type="Gene3D" id="3.40.50.10950">
    <property type="match status" value="1"/>
</dbReference>
<dbReference type="PIRSF" id="PIRSF000428">
    <property type="entry name" value="P_Ac_trans"/>
    <property type="match status" value="1"/>
</dbReference>
<name>A0A1X0XT49_MYCSI</name>
<reference evidence="5 6" key="1">
    <citation type="submission" date="2017-03" db="EMBL/GenBank/DDBJ databases">
        <title>Genomic insights into Mycobacterium simiae human colonization.</title>
        <authorList>
            <person name="Steffani J.L."/>
            <person name="Brunck M.E."/>
            <person name="Cruz E."/>
            <person name="Montiel R."/>
            <person name="Barona F."/>
        </authorList>
    </citation>
    <scope>NUCLEOTIDE SEQUENCE [LARGE SCALE GENOMIC DNA]</scope>
    <source>
        <strain evidence="5 6">MsiGto</strain>
    </source>
</reference>
<organism evidence="5 6">
    <name type="scientific">Mycobacterium simiae</name>
    <name type="common">Mycobacterium habana</name>
    <dbReference type="NCBI Taxonomy" id="1784"/>
    <lineage>
        <taxon>Bacteria</taxon>
        <taxon>Bacillati</taxon>
        <taxon>Actinomycetota</taxon>
        <taxon>Actinomycetes</taxon>
        <taxon>Mycobacteriales</taxon>
        <taxon>Mycobacteriaceae</taxon>
        <taxon>Mycobacterium</taxon>
        <taxon>Mycobacterium simiae complex</taxon>
    </lineage>
</organism>
<evidence type="ECO:0000313" key="6">
    <source>
        <dbReference type="Proteomes" id="UP000193040"/>
    </source>
</evidence>
<comment type="similarity">
    <text evidence="1">Belongs to the phosphate acetyltransferase and butyryltransferase family.</text>
</comment>
<evidence type="ECO:0000256" key="3">
    <source>
        <dbReference type="ARBA" id="ARBA00023315"/>
    </source>
</evidence>
<dbReference type="Pfam" id="PF01515">
    <property type="entry name" value="PTA_PTB"/>
    <property type="match status" value="1"/>
</dbReference>
<dbReference type="InterPro" id="IPR042113">
    <property type="entry name" value="P_AcTrfase_dom1"/>
</dbReference>
<protein>
    <submittedName>
        <fullName evidence="5">Phosphate acetyltransferase</fullName>
    </submittedName>
</protein>
<dbReference type="EMBL" id="MZZM01000028">
    <property type="protein sequence ID" value="ORJ56030.1"/>
    <property type="molecule type" value="Genomic_DNA"/>
</dbReference>
<accession>A0A1X0XT49</accession>
<keyword evidence="6" id="KW-1185">Reference proteome</keyword>